<sequence>MEQHRRRRATPPAATILTTNLLTHLLLEQASPKVSPSTKPRVHLLNTHPRSSRSSTLSSTSFPWTSLPPILHLTGNLS</sequence>
<dbReference type="AlphaFoldDB" id="A0A8R7QT70"/>
<name>A0A8R7QT70_TRIUA</name>
<reference evidence="2" key="2">
    <citation type="submission" date="2018-03" db="EMBL/GenBank/DDBJ databases">
        <title>The Triticum urartu genome reveals the dynamic nature of wheat genome evolution.</title>
        <authorList>
            <person name="Ling H."/>
            <person name="Ma B."/>
            <person name="Shi X."/>
            <person name="Liu H."/>
            <person name="Dong L."/>
            <person name="Sun H."/>
            <person name="Cao Y."/>
            <person name="Gao Q."/>
            <person name="Zheng S."/>
            <person name="Li Y."/>
            <person name="Yu Y."/>
            <person name="Du H."/>
            <person name="Qi M."/>
            <person name="Li Y."/>
            <person name="Yu H."/>
            <person name="Cui Y."/>
            <person name="Wang N."/>
            <person name="Chen C."/>
            <person name="Wu H."/>
            <person name="Zhao Y."/>
            <person name="Zhang J."/>
            <person name="Li Y."/>
            <person name="Zhou W."/>
            <person name="Zhang B."/>
            <person name="Hu W."/>
            <person name="Eijk M."/>
            <person name="Tang J."/>
            <person name="Witsenboer H."/>
            <person name="Zhao S."/>
            <person name="Li Z."/>
            <person name="Zhang A."/>
            <person name="Wang D."/>
            <person name="Liang C."/>
        </authorList>
    </citation>
    <scope>NUCLEOTIDE SEQUENCE [LARGE SCALE GENOMIC DNA]</scope>
    <source>
        <strain evidence="2">cv. G1812</strain>
    </source>
</reference>
<reference evidence="2" key="3">
    <citation type="submission" date="2022-06" db="UniProtKB">
        <authorList>
            <consortium name="EnsemblPlants"/>
        </authorList>
    </citation>
    <scope>IDENTIFICATION</scope>
</reference>
<reference evidence="3" key="1">
    <citation type="journal article" date="2013" name="Nature">
        <title>Draft genome of the wheat A-genome progenitor Triticum urartu.</title>
        <authorList>
            <person name="Ling H.Q."/>
            <person name="Zhao S."/>
            <person name="Liu D."/>
            <person name="Wang J."/>
            <person name="Sun H."/>
            <person name="Zhang C."/>
            <person name="Fan H."/>
            <person name="Li D."/>
            <person name="Dong L."/>
            <person name="Tao Y."/>
            <person name="Gao C."/>
            <person name="Wu H."/>
            <person name="Li Y."/>
            <person name="Cui Y."/>
            <person name="Guo X."/>
            <person name="Zheng S."/>
            <person name="Wang B."/>
            <person name="Yu K."/>
            <person name="Liang Q."/>
            <person name="Yang W."/>
            <person name="Lou X."/>
            <person name="Chen J."/>
            <person name="Feng M."/>
            <person name="Jian J."/>
            <person name="Zhang X."/>
            <person name="Luo G."/>
            <person name="Jiang Y."/>
            <person name="Liu J."/>
            <person name="Wang Z."/>
            <person name="Sha Y."/>
            <person name="Zhang B."/>
            <person name="Wu H."/>
            <person name="Tang D."/>
            <person name="Shen Q."/>
            <person name="Xue P."/>
            <person name="Zou S."/>
            <person name="Wang X."/>
            <person name="Liu X."/>
            <person name="Wang F."/>
            <person name="Yang Y."/>
            <person name="An X."/>
            <person name="Dong Z."/>
            <person name="Zhang K."/>
            <person name="Zhang X."/>
            <person name="Luo M.C."/>
            <person name="Dvorak J."/>
            <person name="Tong Y."/>
            <person name="Wang J."/>
            <person name="Yang H."/>
            <person name="Li Z."/>
            <person name="Wang D."/>
            <person name="Zhang A."/>
            <person name="Wang J."/>
        </authorList>
    </citation>
    <scope>NUCLEOTIDE SEQUENCE</scope>
    <source>
        <strain evidence="3">cv. G1812</strain>
    </source>
</reference>
<proteinExistence type="predicted"/>
<accession>A0A8R7QT70</accession>
<protein>
    <submittedName>
        <fullName evidence="2">Uncharacterized protein</fullName>
    </submittedName>
</protein>
<evidence type="ECO:0000313" key="2">
    <source>
        <dbReference type="EnsemblPlants" id="TuG1812G0600002256.01.T01"/>
    </source>
</evidence>
<dbReference type="Proteomes" id="UP000015106">
    <property type="component" value="Chromosome 6"/>
</dbReference>
<evidence type="ECO:0000313" key="3">
    <source>
        <dbReference type="Proteomes" id="UP000015106"/>
    </source>
</evidence>
<feature type="compositionally biased region" description="Low complexity" evidence="1">
    <location>
        <begin position="47"/>
        <end position="68"/>
    </location>
</feature>
<dbReference type="Gramene" id="TuG1812G0600002256.01.T01">
    <property type="protein sequence ID" value="TuG1812G0600002256.01.T01"/>
    <property type="gene ID" value="TuG1812G0600002256.01"/>
</dbReference>
<organism evidence="2 3">
    <name type="scientific">Triticum urartu</name>
    <name type="common">Red wild einkorn</name>
    <name type="synonym">Crithodium urartu</name>
    <dbReference type="NCBI Taxonomy" id="4572"/>
    <lineage>
        <taxon>Eukaryota</taxon>
        <taxon>Viridiplantae</taxon>
        <taxon>Streptophyta</taxon>
        <taxon>Embryophyta</taxon>
        <taxon>Tracheophyta</taxon>
        <taxon>Spermatophyta</taxon>
        <taxon>Magnoliopsida</taxon>
        <taxon>Liliopsida</taxon>
        <taxon>Poales</taxon>
        <taxon>Poaceae</taxon>
        <taxon>BOP clade</taxon>
        <taxon>Pooideae</taxon>
        <taxon>Triticodae</taxon>
        <taxon>Triticeae</taxon>
        <taxon>Triticinae</taxon>
        <taxon>Triticum</taxon>
    </lineage>
</organism>
<feature type="region of interest" description="Disordered" evidence="1">
    <location>
        <begin position="31"/>
        <end position="68"/>
    </location>
</feature>
<dbReference type="EnsemblPlants" id="TuG1812G0600002256.01.T01">
    <property type="protein sequence ID" value="TuG1812G0600002256.01.T01"/>
    <property type="gene ID" value="TuG1812G0600002256.01"/>
</dbReference>
<evidence type="ECO:0000256" key="1">
    <source>
        <dbReference type="SAM" id="MobiDB-lite"/>
    </source>
</evidence>
<keyword evidence="3" id="KW-1185">Reference proteome</keyword>